<protein>
    <recommendedName>
        <fullName evidence="6">Ribosomal protein S11</fullName>
    </recommendedName>
</protein>
<keyword evidence="5" id="KW-1185">Reference proteome</keyword>
<dbReference type="GO" id="GO:0005840">
    <property type="term" value="C:ribosome"/>
    <property type="evidence" value="ECO:0007669"/>
    <property type="project" value="UniProtKB-KW"/>
</dbReference>
<reference evidence="4 5" key="1">
    <citation type="journal article" date="2020" name="Mol. Plant">
        <title>The Chromosome-Based Rubber Tree Genome Provides New Insights into Spurge Genome Evolution and Rubber Biosynthesis.</title>
        <authorList>
            <person name="Liu J."/>
            <person name="Shi C."/>
            <person name="Shi C.C."/>
            <person name="Li W."/>
            <person name="Zhang Q.J."/>
            <person name="Zhang Y."/>
            <person name="Li K."/>
            <person name="Lu H.F."/>
            <person name="Shi C."/>
            <person name="Zhu S.T."/>
            <person name="Xiao Z.Y."/>
            <person name="Nan H."/>
            <person name="Yue Y."/>
            <person name="Zhu X.G."/>
            <person name="Wu Y."/>
            <person name="Hong X.N."/>
            <person name="Fan G.Y."/>
            <person name="Tong Y."/>
            <person name="Zhang D."/>
            <person name="Mao C.L."/>
            <person name="Liu Y.L."/>
            <person name="Hao S.J."/>
            <person name="Liu W.Q."/>
            <person name="Lv M.Q."/>
            <person name="Zhang H.B."/>
            <person name="Liu Y."/>
            <person name="Hu-Tang G.R."/>
            <person name="Wang J.P."/>
            <person name="Wang J.H."/>
            <person name="Sun Y.H."/>
            <person name="Ni S.B."/>
            <person name="Chen W.B."/>
            <person name="Zhang X.C."/>
            <person name="Jiao Y.N."/>
            <person name="Eichler E.E."/>
            <person name="Li G.H."/>
            <person name="Liu X."/>
            <person name="Gao L.Z."/>
        </authorList>
    </citation>
    <scope>NUCLEOTIDE SEQUENCE [LARGE SCALE GENOMIC DNA]</scope>
    <source>
        <strain evidence="5">cv. GT1</strain>
        <tissue evidence="4">Leaf</tissue>
    </source>
</reference>
<dbReference type="GO" id="GO:0003735">
    <property type="term" value="F:structural constituent of ribosome"/>
    <property type="evidence" value="ECO:0007669"/>
    <property type="project" value="InterPro"/>
</dbReference>
<evidence type="ECO:0008006" key="6">
    <source>
        <dbReference type="Google" id="ProtNLM"/>
    </source>
</evidence>
<sequence>MAASNPSLTCPLDSPLFLQDCWNDLIELDSWLVAVKKFNVEAEKKERVFGIFGRLDNGNSSSYSDNVAKGESEKRTLQSSGNFGTNMDLLAAKEHVSAPYRMGFQNSAGLKDAEMGRNSGPMDFVRGILEQESSRFSQYNVEHNADIVHIKLMRNNSFINVTDSKGNTKLVVTSGSKKVVGEGKVTRYAAEATAEYAGRKAREMGLKSVVMKVEGFTYFRKKRQAIMSFREGFCNSRTDRNPIVYIEDTTRRPHNGCRLPKKRRI</sequence>
<dbReference type="GO" id="GO:1990904">
    <property type="term" value="C:ribonucleoprotein complex"/>
    <property type="evidence" value="ECO:0007669"/>
    <property type="project" value="UniProtKB-KW"/>
</dbReference>
<dbReference type="Gene3D" id="3.30.420.80">
    <property type="entry name" value="Ribosomal protein S11"/>
    <property type="match status" value="1"/>
</dbReference>
<organism evidence="4 5">
    <name type="scientific">Hevea brasiliensis</name>
    <name type="common">Para rubber tree</name>
    <name type="synonym">Siphonia brasiliensis</name>
    <dbReference type="NCBI Taxonomy" id="3981"/>
    <lineage>
        <taxon>Eukaryota</taxon>
        <taxon>Viridiplantae</taxon>
        <taxon>Streptophyta</taxon>
        <taxon>Embryophyta</taxon>
        <taxon>Tracheophyta</taxon>
        <taxon>Spermatophyta</taxon>
        <taxon>Magnoliopsida</taxon>
        <taxon>eudicotyledons</taxon>
        <taxon>Gunneridae</taxon>
        <taxon>Pentapetalae</taxon>
        <taxon>rosids</taxon>
        <taxon>fabids</taxon>
        <taxon>Malpighiales</taxon>
        <taxon>Euphorbiaceae</taxon>
        <taxon>Crotonoideae</taxon>
        <taxon>Micrandreae</taxon>
        <taxon>Hevea</taxon>
    </lineage>
</organism>
<evidence type="ECO:0000256" key="2">
    <source>
        <dbReference type="ARBA" id="ARBA00022980"/>
    </source>
</evidence>
<name>A0A6A6M153_HEVBR</name>
<evidence type="ECO:0000313" key="4">
    <source>
        <dbReference type="EMBL" id="KAF2306083.1"/>
    </source>
</evidence>
<accession>A0A6A6M153</accession>
<dbReference type="InterPro" id="IPR001971">
    <property type="entry name" value="Ribosomal_uS11"/>
</dbReference>
<dbReference type="SUPFAM" id="SSF53137">
    <property type="entry name" value="Translational machinery components"/>
    <property type="match status" value="1"/>
</dbReference>
<dbReference type="InterPro" id="IPR036967">
    <property type="entry name" value="Ribosomal_uS11_sf"/>
</dbReference>
<dbReference type="Pfam" id="PF00411">
    <property type="entry name" value="Ribosomal_S11"/>
    <property type="match status" value="1"/>
</dbReference>
<dbReference type="PANTHER" id="PTHR11759">
    <property type="entry name" value="40S RIBOSOMAL PROTEIN S14/30S RIBOSOMAL PROTEIN S11"/>
    <property type="match status" value="1"/>
</dbReference>
<proteinExistence type="inferred from homology"/>
<keyword evidence="2" id="KW-0689">Ribosomal protein</keyword>
<evidence type="ECO:0000256" key="3">
    <source>
        <dbReference type="ARBA" id="ARBA00023274"/>
    </source>
</evidence>
<dbReference type="HAMAP" id="MF_01310">
    <property type="entry name" value="Ribosomal_uS11"/>
    <property type="match status" value="1"/>
</dbReference>
<dbReference type="GO" id="GO:0006412">
    <property type="term" value="P:translation"/>
    <property type="evidence" value="ECO:0007669"/>
    <property type="project" value="InterPro"/>
</dbReference>
<comment type="caution">
    <text evidence="4">The sequence shown here is derived from an EMBL/GenBank/DDBJ whole genome shotgun (WGS) entry which is preliminary data.</text>
</comment>
<dbReference type="Proteomes" id="UP000467840">
    <property type="component" value="Chromosome 9"/>
</dbReference>
<evidence type="ECO:0000313" key="5">
    <source>
        <dbReference type="Proteomes" id="UP000467840"/>
    </source>
</evidence>
<dbReference type="EMBL" id="JAAGAX010000008">
    <property type="protein sequence ID" value="KAF2306083.1"/>
    <property type="molecule type" value="Genomic_DNA"/>
</dbReference>
<comment type="similarity">
    <text evidence="1">Belongs to the universal ribosomal protein uS11 family.</text>
</comment>
<gene>
    <name evidence="4" type="ORF">GH714_011373</name>
</gene>
<evidence type="ECO:0000256" key="1">
    <source>
        <dbReference type="ARBA" id="ARBA00006194"/>
    </source>
</evidence>
<keyword evidence="3" id="KW-0687">Ribonucleoprotein</keyword>
<dbReference type="AlphaFoldDB" id="A0A6A6M153"/>